<protein>
    <recommendedName>
        <fullName evidence="4">Serine/threonine protein kinase</fullName>
    </recommendedName>
</protein>
<accession>A0ABP7H2I6</accession>
<comment type="caution">
    <text evidence="2">The sequence shown here is derived from an EMBL/GenBank/DDBJ whole genome shotgun (WGS) entry which is preliminary data.</text>
</comment>
<keyword evidence="3" id="KW-1185">Reference proteome</keyword>
<dbReference type="RefSeq" id="WP_275780349.1">
    <property type="nucleotide sequence ID" value="NZ_BAABDE010000006.1"/>
</dbReference>
<name>A0ABP7H2I6_9ACTN</name>
<gene>
    <name evidence="2" type="ORF">GCM10022403_010980</name>
</gene>
<reference evidence="3" key="1">
    <citation type="journal article" date="2019" name="Int. J. Syst. Evol. Microbiol.">
        <title>The Global Catalogue of Microorganisms (GCM) 10K type strain sequencing project: providing services to taxonomists for standard genome sequencing and annotation.</title>
        <authorList>
            <consortium name="The Broad Institute Genomics Platform"/>
            <consortium name="The Broad Institute Genome Sequencing Center for Infectious Disease"/>
            <person name="Wu L."/>
            <person name="Ma J."/>
        </authorList>
    </citation>
    <scope>NUCLEOTIDE SEQUENCE [LARGE SCALE GENOMIC DNA]</scope>
    <source>
        <strain evidence="3">JCM 17138</strain>
    </source>
</reference>
<evidence type="ECO:0008006" key="4">
    <source>
        <dbReference type="Google" id="ProtNLM"/>
    </source>
</evidence>
<evidence type="ECO:0000256" key="1">
    <source>
        <dbReference type="SAM" id="MobiDB-lite"/>
    </source>
</evidence>
<feature type="region of interest" description="Disordered" evidence="1">
    <location>
        <begin position="189"/>
        <end position="219"/>
    </location>
</feature>
<proteinExistence type="predicted"/>
<evidence type="ECO:0000313" key="2">
    <source>
        <dbReference type="EMBL" id="GAA3778073.1"/>
    </source>
</evidence>
<feature type="compositionally biased region" description="Polar residues" evidence="1">
    <location>
        <begin position="199"/>
        <end position="213"/>
    </location>
</feature>
<dbReference type="Proteomes" id="UP001501009">
    <property type="component" value="Unassembled WGS sequence"/>
</dbReference>
<sequence>MKRPGPLLTLLAGLLFGVFMLTLNSTTGTKTASSPYKENSPAVSAPPTPSAKSPSATSTPSRTAAPSGVYTGRTDDDSSAVAVSLRGGKAIAYFCDGHNIESWLKGDVKADGSLSLTGDHGAKLNGTLKGSKQLRGTADLGGGHYTFTIDKAKKPSGIYRANSQVAGARIVGGWIVLPGGKQVGIVTRNGEPSAAPTIDPQTGATTVDGQQLTAHPVTP</sequence>
<dbReference type="EMBL" id="BAABDE010000006">
    <property type="protein sequence ID" value="GAA3778073.1"/>
    <property type="molecule type" value="Genomic_DNA"/>
</dbReference>
<organism evidence="2 3">
    <name type="scientific">Streptomyces coacervatus</name>
    <dbReference type="NCBI Taxonomy" id="647381"/>
    <lineage>
        <taxon>Bacteria</taxon>
        <taxon>Bacillati</taxon>
        <taxon>Actinomycetota</taxon>
        <taxon>Actinomycetes</taxon>
        <taxon>Kitasatosporales</taxon>
        <taxon>Streptomycetaceae</taxon>
        <taxon>Streptomyces</taxon>
    </lineage>
</organism>
<feature type="compositionally biased region" description="Low complexity" evidence="1">
    <location>
        <begin position="50"/>
        <end position="67"/>
    </location>
</feature>
<evidence type="ECO:0000313" key="3">
    <source>
        <dbReference type="Proteomes" id="UP001501009"/>
    </source>
</evidence>
<feature type="region of interest" description="Disordered" evidence="1">
    <location>
        <begin position="29"/>
        <end position="76"/>
    </location>
</feature>